<feature type="signal peptide" evidence="1">
    <location>
        <begin position="1"/>
        <end position="27"/>
    </location>
</feature>
<reference evidence="3" key="1">
    <citation type="submission" date="2020-12" db="EMBL/GenBank/DDBJ databases">
        <authorList>
            <person name="Iha C."/>
        </authorList>
    </citation>
    <scope>NUCLEOTIDE SEQUENCE</scope>
</reference>
<dbReference type="OrthoDB" id="533923at2759"/>
<keyword evidence="4" id="KW-1185">Reference proteome</keyword>
<keyword evidence="1" id="KW-0732">Signal</keyword>
<evidence type="ECO:0000313" key="4">
    <source>
        <dbReference type="Proteomes" id="UP000708148"/>
    </source>
</evidence>
<gene>
    <name evidence="3" type="ORF">OSTQU699_LOCUS676</name>
</gene>
<evidence type="ECO:0000313" key="3">
    <source>
        <dbReference type="EMBL" id="CAD7695315.1"/>
    </source>
</evidence>
<organism evidence="3 4">
    <name type="scientific">Ostreobium quekettii</name>
    <dbReference type="NCBI Taxonomy" id="121088"/>
    <lineage>
        <taxon>Eukaryota</taxon>
        <taxon>Viridiplantae</taxon>
        <taxon>Chlorophyta</taxon>
        <taxon>core chlorophytes</taxon>
        <taxon>Ulvophyceae</taxon>
        <taxon>TCBD clade</taxon>
        <taxon>Bryopsidales</taxon>
        <taxon>Ostreobineae</taxon>
        <taxon>Ostreobiaceae</taxon>
        <taxon>Ostreobium</taxon>
    </lineage>
</organism>
<evidence type="ECO:0000256" key="1">
    <source>
        <dbReference type="SAM" id="SignalP"/>
    </source>
</evidence>
<accession>A0A8S1ILH6</accession>
<comment type="caution">
    <text evidence="3">The sequence shown here is derived from an EMBL/GenBank/DDBJ whole genome shotgun (WGS) entry which is preliminary data.</text>
</comment>
<sequence>MAAGDRQQQRCWMVCALLLALAAAVGGQSVELKPLGCDCSDIDPREGFDGPPIEGTCSLQRQWGQCDEPFLLNTIEEIPEGYCQITCGRCPCCKTYRQIALDEGFQEFVNAMDATNMGEYLDNPGFMASFLVPPEGSIYEWLQPKSNVAIDATTLSAAEKANLQALLQIHIVLPEARANAPWTSPFFLDGVHMATMEGRALAVRQTGGQAVILNGQTNQVNLLGGDKEACKGFLLLVDGVLTPEHSGIDASNVPGVEAHLFDSTPSAQDTDPTLPAWPANYGPLGYHDTVNPVVEPQRG</sequence>
<feature type="domain" description="FAS1" evidence="2">
    <location>
        <begin position="92"/>
        <end position="241"/>
    </location>
</feature>
<dbReference type="Pfam" id="PF02469">
    <property type="entry name" value="Fasciclin"/>
    <property type="match status" value="1"/>
</dbReference>
<dbReference type="SUPFAM" id="SSF82153">
    <property type="entry name" value="FAS1 domain"/>
    <property type="match status" value="1"/>
</dbReference>
<dbReference type="EMBL" id="CAJHUC010000331">
    <property type="protein sequence ID" value="CAD7695315.1"/>
    <property type="molecule type" value="Genomic_DNA"/>
</dbReference>
<dbReference type="Gene3D" id="2.30.180.10">
    <property type="entry name" value="FAS1 domain"/>
    <property type="match status" value="1"/>
</dbReference>
<name>A0A8S1ILH6_9CHLO</name>
<dbReference type="InterPro" id="IPR000782">
    <property type="entry name" value="FAS1_domain"/>
</dbReference>
<evidence type="ECO:0000259" key="2">
    <source>
        <dbReference type="PROSITE" id="PS50213"/>
    </source>
</evidence>
<dbReference type="Proteomes" id="UP000708148">
    <property type="component" value="Unassembled WGS sequence"/>
</dbReference>
<feature type="chain" id="PRO_5035732047" description="FAS1 domain-containing protein" evidence="1">
    <location>
        <begin position="28"/>
        <end position="299"/>
    </location>
</feature>
<dbReference type="PROSITE" id="PS50213">
    <property type="entry name" value="FAS1"/>
    <property type="match status" value="1"/>
</dbReference>
<dbReference type="AlphaFoldDB" id="A0A8S1ILH6"/>
<protein>
    <recommendedName>
        <fullName evidence="2">FAS1 domain-containing protein</fullName>
    </recommendedName>
</protein>
<dbReference type="InterPro" id="IPR036378">
    <property type="entry name" value="FAS1_dom_sf"/>
</dbReference>
<proteinExistence type="predicted"/>